<feature type="region of interest" description="Disordered" evidence="1">
    <location>
        <begin position="1"/>
        <end position="21"/>
    </location>
</feature>
<name>A0A9X1IKR7_9PROT</name>
<protein>
    <submittedName>
        <fullName evidence="2">Uncharacterized protein</fullName>
    </submittedName>
</protein>
<dbReference type="AlphaFoldDB" id="A0A9X1IKR7"/>
<evidence type="ECO:0000313" key="3">
    <source>
        <dbReference type="Proteomes" id="UP001139311"/>
    </source>
</evidence>
<keyword evidence="3" id="KW-1185">Reference proteome</keyword>
<dbReference type="EMBL" id="JAJAQI010000095">
    <property type="protein sequence ID" value="MCB4825423.1"/>
    <property type="molecule type" value="Genomic_DNA"/>
</dbReference>
<accession>A0A9X1IKR7</accession>
<organism evidence="2 3">
    <name type="scientific">Roseicella aerolata</name>
    <dbReference type="NCBI Taxonomy" id="2883479"/>
    <lineage>
        <taxon>Bacteria</taxon>
        <taxon>Pseudomonadati</taxon>
        <taxon>Pseudomonadota</taxon>
        <taxon>Alphaproteobacteria</taxon>
        <taxon>Acetobacterales</taxon>
        <taxon>Roseomonadaceae</taxon>
        <taxon>Roseicella</taxon>
    </lineage>
</organism>
<evidence type="ECO:0000313" key="2">
    <source>
        <dbReference type="EMBL" id="MCB4825423.1"/>
    </source>
</evidence>
<sequence length="200" mass="22130">MPGSGRRPRQIRTEKSYSRLPSTAIQTPSAWAELNPETAASVVRVITNASNALCDAPEFSLNAFATLCSGLDATDRRSIYEGEWGGIRSAVTREDFDFAQNLFVSMNAILRTFTDEETTAMQLASLWTLFCQDLRMSVPLEIISSDTREVRERVCSRSTSAVSASASAQPCEMRGRPHGLGTGRRDVPGRHWHRPGQSYQ</sequence>
<dbReference type="Proteomes" id="UP001139311">
    <property type="component" value="Unassembled WGS sequence"/>
</dbReference>
<reference evidence="2" key="1">
    <citation type="submission" date="2021-10" db="EMBL/GenBank/DDBJ databases">
        <title>Roseicella aerolatum sp. nov., isolated from aerosols of e-waste dismantling site.</title>
        <authorList>
            <person name="Qin T."/>
        </authorList>
    </citation>
    <scope>NUCLEOTIDE SEQUENCE</scope>
    <source>
        <strain evidence="2">GB24</strain>
    </source>
</reference>
<dbReference type="RefSeq" id="WP_226614327.1">
    <property type="nucleotide sequence ID" value="NZ_JAJAQI010000095.1"/>
</dbReference>
<feature type="region of interest" description="Disordered" evidence="1">
    <location>
        <begin position="166"/>
        <end position="200"/>
    </location>
</feature>
<feature type="compositionally biased region" description="Basic residues" evidence="1">
    <location>
        <begin position="1"/>
        <end position="10"/>
    </location>
</feature>
<proteinExistence type="predicted"/>
<evidence type="ECO:0000256" key="1">
    <source>
        <dbReference type="SAM" id="MobiDB-lite"/>
    </source>
</evidence>
<comment type="caution">
    <text evidence="2">The sequence shown here is derived from an EMBL/GenBank/DDBJ whole genome shotgun (WGS) entry which is preliminary data.</text>
</comment>
<gene>
    <name evidence="2" type="ORF">LHA35_27315</name>
</gene>